<evidence type="ECO:0000256" key="1">
    <source>
        <dbReference type="SAM" id="SignalP"/>
    </source>
</evidence>
<keyword evidence="1" id="KW-0732">Signal</keyword>
<dbReference type="KEGG" id="chya:V22_02030"/>
<feature type="signal peptide" evidence="1">
    <location>
        <begin position="1"/>
        <end position="24"/>
    </location>
</feature>
<gene>
    <name evidence="3" type="ORF">V22_02030</name>
</gene>
<evidence type="ECO:0000313" key="4">
    <source>
        <dbReference type="Proteomes" id="UP000319976"/>
    </source>
</evidence>
<dbReference type="Gene3D" id="2.60.120.560">
    <property type="entry name" value="Exo-inulinase, domain 1"/>
    <property type="match status" value="1"/>
</dbReference>
<feature type="chain" id="PRO_5021937102" description="3-keto-alpha-glucoside-1,2-lyase/3-keto-2-hydroxy-glucal hydratase domain-containing protein" evidence="1">
    <location>
        <begin position="25"/>
        <end position="234"/>
    </location>
</feature>
<dbReference type="AlphaFoldDB" id="A0A517T3Q5"/>
<dbReference type="Proteomes" id="UP000319976">
    <property type="component" value="Chromosome"/>
</dbReference>
<dbReference type="OrthoDB" id="9780017at2"/>
<proteinExistence type="predicted"/>
<sequence precursor="true">MKLAMTLRSLIAVAPLLLMTPLYAGEWVDLFDGESLDSWEVQGGTASYRIEDDMIVGRTADGSKNTFLCKGPYSDFELQFDVKCDTGLNSGVQIRSHVYEKETPQASNPKRMREAGEVYGYQCEVAAYERPGNIDGNFWDEGRRTKWLDETVKDDPAAVKAYKKGEWNHFRIVAQGDRIRSWVNGVPVADFSDDLDASGFIGLQVHSIPKNAGPFEVRFKNLKLRELSADEEVE</sequence>
<reference evidence="3 4" key="1">
    <citation type="submission" date="2019-02" db="EMBL/GenBank/DDBJ databases">
        <title>Deep-cultivation of Planctomycetes and their phenomic and genomic characterization uncovers novel biology.</title>
        <authorList>
            <person name="Wiegand S."/>
            <person name="Jogler M."/>
            <person name="Boedeker C."/>
            <person name="Pinto D."/>
            <person name="Vollmers J."/>
            <person name="Rivas-Marin E."/>
            <person name="Kohn T."/>
            <person name="Peeters S.H."/>
            <person name="Heuer A."/>
            <person name="Rast P."/>
            <person name="Oberbeckmann S."/>
            <person name="Bunk B."/>
            <person name="Jeske O."/>
            <person name="Meyerdierks A."/>
            <person name="Storesund J.E."/>
            <person name="Kallscheuer N."/>
            <person name="Luecker S."/>
            <person name="Lage O.M."/>
            <person name="Pohl T."/>
            <person name="Merkel B.J."/>
            <person name="Hornburger P."/>
            <person name="Mueller R.-W."/>
            <person name="Bruemmer F."/>
            <person name="Labrenz M."/>
            <person name="Spormann A.M."/>
            <person name="Op den Camp H."/>
            <person name="Overmann J."/>
            <person name="Amann R."/>
            <person name="Jetten M.S.M."/>
            <person name="Mascher T."/>
            <person name="Medema M.H."/>
            <person name="Devos D.P."/>
            <person name="Kaster A.-K."/>
            <person name="Ovreas L."/>
            <person name="Rohde M."/>
            <person name="Galperin M.Y."/>
            <person name="Jogler C."/>
        </authorList>
    </citation>
    <scope>NUCLEOTIDE SEQUENCE [LARGE SCALE GENOMIC DNA]</scope>
    <source>
        <strain evidence="3 4">V22</strain>
    </source>
</reference>
<dbReference type="InterPro" id="IPR010496">
    <property type="entry name" value="AL/BT2_dom"/>
</dbReference>
<keyword evidence="4" id="KW-1185">Reference proteome</keyword>
<dbReference type="EMBL" id="CP036316">
    <property type="protein sequence ID" value="QDT63005.1"/>
    <property type="molecule type" value="Genomic_DNA"/>
</dbReference>
<feature type="domain" description="3-keto-alpha-glucoside-1,2-lyase/3-keto-2-hydroxy-glucal hydratase" evidence="2">
    <location>
        <begin position="26"/>
        <end position="225"/>
    </location>
</feature>
<dbReference type="Pfam" id="PF06439">
    <property type="entry name" value="3keto-disac_hyd"/>
    <property type="match status" value="1"/>
</dbReference>
<protein>
    <recommendedName>
        <fullName evidence="2">3-keto-alpha-glucoside-1,2-lyase/3-keto-2-hydroxy-glucal hydratase domain-containing protein</fullName>
    </recommendedName>
</protein>
<organism evidence="3 4">
    <name type="scientific">Calycomorphotria hydatis</name>
    <dbReference type="NCBI Taxonomy" id="2528027"/>
    <lineage>
        <taxon>Bacteria</taxon>
        <taxon>Pseudomonadati</taxon>
        <taxon>Planctomycetota</taxon>
        <taxon>Planctomycetia</taxon>
        <taxon>Planctomycetales</taxon>
        <taxon>Planctomycetaceae</taxon>
        <taxon>Calycomorphotria</taxon>
    </lineage>
</organism>
<evidence type="ECO:0000313" key="3">
    <source>
        <dbReference type="EMBL" id="QDT63005.1"/>
    </source>
</evidence>
<name>A0A517T3Q5_9PLAN</name>
<dbReference type="GO" id="GO:0016787">
    <property type="term" value="F:hydrolase activity"/>
    <property type="evidence" value="ECO:0007669"/>
    <property type="project" value="InterPro"/>
</dbReference>
<accession>A0A517T3Q5</accession>
<evidence type="ECO:0000259" key="2">
    <source>
        <dbReference type="Pfam" id="PF06439"/>
    </source>
</evidence>